<dbReference type="PANTHER" id="PTHR13183">
    <property type="entry name" value="AXONEMAL INNER ARM DYNEIN LIGHT CHAIN 28"/>
    <property type="match status" value="1"/>
</dbReference>
<evidence type="ECO:0000313" key="6">
    <source>
        <dbReference type="EMBL" id="CAG7818992.1"/>
    </source>
</evidence>
<evidence type="ECO:0000313" key="7">
    <source>
        <dbReference type="Proteomes" id="UP000708208"/>
    </source>
</evidence>
<dbReference type="AlphaFoldDB" id="A0A8J2KM73"/>
<sequence>MTDVRHLGSRAEPKLDDEDYIVKFLSKLQIVKWAPPKSLGSVAKDGGKEYVNDLIVDYKTLPVHQFKLGVQMELAPSSECGSVGKISKVTQDALNLIFPTQEWTEKGTRYFQQISTFPTSRMDTTLLQESIRQLMIQSQARTEGICPVRENVTMRCLDEMIRLATIDSTDRGLLLQTVREEIRMTLICYKALLQSAVDFGAAKFQQNLETIGDLHEQVDSLIEAKENLQKENQELRIKMKLMDRQFTEERQATIDYRKNKLLSLKRSNEQFIAMLDAVGVEKNMYRHLL</sequence>
<dbReference type="GO" id="GO:0045504">
    <property type="term" value="F:dynein heavy chain binding"/>
    <property type="evidence" value="ECO:0007669"/>
    <property type="project" value="TreeGrafter"/>
</dbReference>
<keyword evidence="2 5" id="KW-0175">Coiled coil</keyword>
<keyword evidence="3" id="KW-0505">Motor protein</keyword>
<dbReference type="InterPro" id="IPR019347">
    <property type="entry name" value="Axonemal_dynein_light_chain"/>
</dbReference>
<dbReference type="EMBL" id="CAJVCH010436173">
    <property type="protein sequence ID" value="CAG7818992.1"/>
    <property type="molecule type" value="Genomic_DNA"/>
</dbReference>
<comment type="similarity">
    <text evidence="4">Belongs to the inner dynein arm light chain family.</text>
</comment>
<accession>A0A8J2KM73</accession>
<organism evidence="6 7">
    <name type="scientific">Allacma fusca</name>
    <dbReference type="NCBI Taxonomy" id="39272"/>
    <lineage>
        <taxon>Eukaryota</taxon>
        <taxon>Metazoa</taxon>
        <taxon>Ecdysozoa</taxon>
        <taxon>Arthropoda</taxon>
        <taxon>Hexapoda</taxon>
        <taxon>Collembola</taxon>
        <taxon>Symphypleona</taxon>
        <taxon>Sminthuridae</taxon>
        <taxon>Allacma</taxon>
    </lineage>
</organism>
<evidence type="ECO:0000256" key="1">
    <source>
        <dbReference type="ARBA" id="ARBA00023017"/>
    </source>
</evidence>
<reference evidence="6" key="1">
    <citation type="submission" date="2021-06" db="EMBL/GenBank/DDBJ databases">
        <authorList>
            <person name="Hodson N. C."/>
            <person name="Mongue J. A."/>
            <person name="Jaron S. K."/>
        </authorList>
    </citation>
    <scope>NUCLEOTIDE SEQUENCE</scope>
</reference>
<dbReference type="Pfam" id="PF10211">
    <property type="entry name" value="Ax_dynein_light"/>
    <property type="match status" value="1"/>
</dbReference>
<name>A0A8J2KM73_9HEXA</name>
<dbReference type="GO" id="GO:0030286">
    <property type="term" value="C:dynein complex"/>
    <property type="evidence" value="ECO:0007669"/>
    <property type="project" value="UniProtKB-KW"/>
</dbReference>
<gene>
    <name evidence="6" type="ORF">AFUS01_LOCUS29466</name>
</gene>
<protein>
    <submittedName>
        <fullName evidence="6">Uncharacterized protein</fullName>
    </submittedName>
</protein>
<dbReference type="Proteomes" id="UP000708208">
    <property type="component" value="Unassembled WGS sequence"/>
</dbReference>
<evidence type="ECO:0000256" key="3">
    <source>
        <dbReference type="ARBA" id="ARBA00023175"/>
    </source>
</evidence>
<feature type="coiled-coil region" evidence="5">
    <location>
        <begin position="211"/>
        <end position="245"/>
    </location>
</feature>
<dbReference type="GO" id="GO:0005930">
    <property type="term" value="C:axoneme"/>
    <property type="evidence" value="ECO:0007669"/>
    <property type="project" value="TreeGrafter"/>
</dbReference>
<comment type="caution">
    <text evidence="6">The sequence shown here is derived from an EMBL/GenBank/DDBJ whole genome shotgun (WGS) entry which is preliminary data.</text>
</comment>
<keyword evidence="1" id="KW-0243">Dynein</keyword>
<proteinExistence type="inferred from homology"/>
<keyword evidence="7" id="KW-1185">Reference proteome</keyword>
<evidence type="ECO:0000256" key="2">
    <source>
        <dbReference type="ARBA" id="ARBA00023054"/>
    </source>
</evidence>
<evidence type="ECO:0000256" key="5">
    <source>
        <dbReference type="SAM" id="Coils"/>
    </source>
</evidence>
<dbReference type="PANTHER" id="PTHR13183:SF0">
    <property type="entry name" value="AXONEMAL DYNEIN LIGHT INTERMEDIATE POLYPEPTIDE 1"/>
    <property type="match status" value="1"/>
</dbReference>
<dbReference type="OrthoDB" id="273640at2759"/>
<evidence type="ECO:0000256" key="4">
    <source>
        <dbReference type="ARBA" id="ARBA00038114"/>
    </source>
</evidence>